<dbReference type="AlphaFoldDB" id="A0A5B7GUF1"/>
<protein>
    <submittedName>
        <fullName evidence="1">Uncharacterized protein</fullName>
    </submittedName>
</protein>
<reference evidence="1 2" key="1">
    <citation type="submission" date="2019-05" db="EMBL/GenBank/DDBJ databases">
        <title>Another draft genome of Portunus trituberculatus and its Hox gene families provides insights of decapod evolution.</title>
        <authorList>
            <person name="Jeong J.-H."/>
            <person name="Song I."/>
            <person name="Kim S."/>
            <person name="Choi T."/>
            <person name="Kim D."/>
            <person name="Ryu S."/>
            <person name="Kim W."/>
        </authorList>
    </citation>
    <scope>NUCLEOTIDE SEQUENCE [LARGE SCALE GENOMIC DNA]</scope>
    <source>
        <tissue evidence="1">Muscle</tissue>
    </source>
</reference>
<comment type="caution">
    <text evidence="1">The sequence shown here is derived from an EMBL/GenBank/DDBJ whole genome shotgun (WGS) entry which is preliminary data.</text>
</comment>
<dbReference type="EMBL" id="VSRR010017923">
    <property type="protein sequence ID" value="MPC60807.1"/>
    <property type="molecule type" value="Genomic_DNA"/>
</dbReference>
<dbReference type="Proteomes" id="UP000324222">
    <property type="component" value="Unassembled WGS sequence"/>
</dbReference>
<keyword evidence="2" id="KW-1185">Reference proteome</keyword>
<evidence type="ECO:0000313" key="2">
    <source>
        <dbReference type="Proteomes" id="UP000324222"/>
    </source>
</evidence>
<name>A0A5B7GUF1_PORTR</name>
<sequence>MGRGMPSTTGSKANETGINAEATCSYNMCVISTPKNHSTYLRDKCGRVCVAYRHKFCVLRVMASIDACEK</sequence>
<organism evidence="1 2">
    <name type="scientific">Portunus trituberculatus</name>
    <name type="common">Swimming crab</name>
    <name type="synonym">Neptunus trituberculatus</name>
    <dbReference type="NCBI Taxonomy" id="210409"/>
    <lineage>
        <taxon>Eukaryota</taxon>
        <taxon>Metazoa</taxon>
        <taxon>Ecdysozoa</taxon>
        <taxon>Arthropoda</taxon>
        <taxon>Crustacea</taxon>
        <taxon>Multicrustacea</taxon>
        <taxon>Malacostraca</taxon>
        <taxon>Eumalacostraca</taxon>
        <taxon>Eucarida</taxon>
        <taxon>Decapoda</taxon>
        <taxon>Pleocyemata</taxon>
        <taxon>Brachyura</taxon>
        <taxon>Eubrachyura</taxon>
        <taxon>Portunoidea</taxon>
        <taxon>Portunidae</taxon>
        <taxon>Portuninae</taxon>
        <taxon>Portunus</taxon>
    </lineage>
</organism>
<accession>A0A5B7GUF1</accession>
<gene>
    <name evidence="1" type="ORF">E2C01_054864</name>
</gene>
<proteinExistence type="predicted"/>
<evidence type="ECO:0000313" key="1">
    <source>
        <dbReference type="EMBL" id="MPC60807.1"/>
    </source>
</evidence>